<evidence type="ECO:0000259" key="2">
    <source>
        <dbReference type="PROSITE" id="PS50112"/>
    </source>
</evidence>
<dbReference type="GO" id="GO:0016791">
    <property type="term" value="F:phosphatase activity"/>
    <property type="evidence" value="ECO:0007669"/>
    <property type="project" value="TreeGrafter"/>
</dbReference>
<dbReference type="NCBIfam" id="TIGR00229">
    <property type="entry name" value="sensory_box"/>
    <property type="match status" value="1"/>
</dbReference>
<dbReference type="Gene3D" id="3.30.450.20">
    <property type="entry name" value="PAS domain"/>
    <property type="match status" value="1"/>
</dbReference>
<dbReference type="InterPro" id="IPR000700">
    <property type="entry name" value="PAS-assoc_C"/>
</dbReference>
<feature type="domain" description="PAS" evidence="2">
    <location>
        <begin position="8"/>
        <end position="60"/>
    </location>
</feature>
<dbReference type="AlphaFoldDB" id="A0A6J4S4N2"/>
<dbReference type="SMART" id="SM00331">
    <property type="entry name" value="PP2C_SIG"/>
    <property type="match status" value="1"/>
</dbReference>
<dbReference type="SUPFAM" id="SSF81606">
    <property type="entry name" value="PP2C-like"/>
    <property type="match status" value="1"/>
</dbReference>
<protein>
    <submittedName>
        <fullName evidence="4">Serine phosphatase RsbU, regulator of sigma subunit</fullName>
    </submittedName>
</protein>
<dbReference type="EMBL" id="CADCVS010000189">
    <property type="protein sequence ID" value="CAA9489659.1"/>
    <property type="molecule type" value="Genomic_DNA"/>
</dbReference>
<dbReference type="InterPro" id="IPR036457">
    <property type="entry name" value="PPM-type-like_dom_sf"/>
</dbReference>
<evidence type="ECO:0000256" key="1">
    <source>
        <dbReference type="ARBA" id="ARBA00022801"/>
    </source>
</evidence>
<organism evidence="4">
    <name type="scientific">uncultured Solirubrobacteraceae bacterium</name>
    <dbReference type="NCBI Taxonomy" id="1162706"/>
    <lineage>
        <taxon>Bacteria</taxon>
        <taxon>Bacillati</taxon>
        <taxon>Actinomycetota</taxon>
        <taxon>Thermoleophilia</taxon>
        <taxon>Solirubrobacterales</taxon>
        <taxon>Solirubrobacteraceae</taxon>
        <taxon>environmental samples</taxon>
    </lineage>
</organism>
<evidence type="ECO:0000313" key="4">
    <source>
        <dbReference type="EMBL" id="CAA9489659.1"/>
    </source>
</evidence>
<dbReference type="Pfam" id="PF13426">
    <property type="entry name" value="PAS_9"/>
    <property type="match status" value="1"/>
</dbReference>
<proteinExistence type="predicted"/>
<dbReference type="PROSITE" id="PS50113">
    <property type="entry name" value="PAC"/>
    <property type="match status" value="1"/>
</dbReference>
<dbReference type="InterPro" id="IPR035965">
    <property type="entry name" value="PAS-like_dom_sf"/>
</dbReference>
<feature type="domain" description="PAC" evidence="3">
    <location>
        <begin position="83"/>
        <end position="135"/>
    </location>
</feature>
<accession>A0A6J4S4N2</accession>
<reference evidence="4" key="1">
    <citation type="submission" date="2020-02" db="EMBL/GenBank/DDBJ databases">
        <authorList>
            <person name="Meier V. D."/>
        </authorList>
    </citation>
    <scope>NUCLEOTIDE SEQUENCE</scope>
    <source>
        <strain evidence="4">AVDCRST_MAG30</strain>
    </source>
</reference>
<dbReference type="PANTHER" id="PTHR43156:SF2">
    <property type="entry name" value="STAGE II SPORULATION PROTEIN E"/>
    <property type="match status" value="1"/>
</dbReference>
<gene>
    <name evidence="4" type="ORF">AVDCRST_MAG30-1291</name>
</gene>
<name>A0A6J4S4N2_9ACTN</name>
<sequence length="378" mass="40804">MTAGDEILADSAEDLFEHAPCGYLFTDPEGTIVKVNATFERWTGHARESLVARRRFTDLLTAGGRIYHETHVAPLLHMQGSAQQIAVDVVRADGSRLPALVNSVLHRDEAGRPRVIRTTVFDATDRRRYEEELLVARRREQEIAQRLQASLLSGALPEAAGLELEVAYRPAVRGLDVGGDWYDAFWLEEGETVGLVVGDVVGRGIEAAAAMGQLRSAIRALALTGLAPGALLSALDGYARRHAVGGTATVVYAELALRERRLRFACAGHPPPAVVEAGARPAFAWDGRSLPLDVYGSARGSRPEGERDLAPGATVVLYTDGLVERRTAPLDVGLERLLGSLDTHGRGPARVLADRVTRDLRDAEHPDDVCLLAARLAV</sequence>
<dbReference type="Gene3D" id="3.60.40.10">
    <property type="entry name" value="PPM-type phosphatase domain"/>
    <property type="match status" value="1"/>
</dbReference>
<dbReference type="InterPro" id="IPR000014">
    <property type="entry name" value="PAS"/>
</dbReference>
<evidence type="ECO:0000259" key="3">
    <source>
        <dbReference type="PROSITE" id="PS50113"/>
    </source>
</evidence>
<dbReference type="InterPro" id="IPR001932">
    <property type="entry name" value="PPM-type_phosphatase-like_dom"/>
</dbReference>
<dbReference type="Pfam" id="PF07228">
    <property type="entry name" value="SpoIIE"/>
    <property type="match status" value="1"/>
</dbReference>
<dbReference type="SUPFAM" id="SSF55785">
    <property type="entry name" value="PYP-like sensor domain (PAS domain)"/>
    <property type="match status" value="1"/>
</dbReference>
<keyword evidence="1" id="KW-0378">Hydrolase</keyword>
<dbReference type="InterPro" id="IPR052016">
    <property type="entry name" value="Bact_Sigma-Reg"/>
</dbReference>
<dbReference type="PROSITE" id="PS50112">
    <property type="entry name" value="PAS"/>
    <property type="match status" value="1"/>
</dbReference>
<dbReference type="SMART" id="SM00091">
    <property type="entry name" value="PAS"/>
    <property type="match status" value="1"/>
</dbReference>
<dbReference type="CDD" id="cd00130">
    <property type="entry name" value="PAS"/>
    <property type="match status" value="1"/>
</dbReference>
<dbReference type="PANTHER" id="PTHR43156">
    <property type="entry name" value="STAGE II SPORULATION PROTEIN E-RELATED"/>
    <property type="match status" value="1"/>
</dbReference>